<evidence type="ECO:0000313" key="2">
    <source>
        <dbReference type="EMBL" id="MBY8335965.1"/>
    </source>
</evidence>
<protein>
    <recommendedName>
        <fullName evidence="4">DUF4892 domain-containing protein</fullName>
    </recommendedName>
</protein>
<accession>A0ABS7PCK6</accession>
<evidence type="ECO:0000256" key="1">
    <source>
        <dbReference type="SAM" id="SignalP"/>
    </source>
</evidence>
<organism evidence="2 3">
    <name type="scientific">Alteriqipengyuania abyssalis</name>
    <dbReference type="NCBI Taxonomy" id="2860200"/>
    <lineage>
        <taxon>Bacteria</taxon>
        <taxon>Pseudomonadati</taxon>
        <taxon>Pseudomonadota</taxon>
        <taxon>Alphaproteobacteria</taxon>
        <taxon>Sphingomonadales</taxon>
        <taxon>Erythrobacteraceae</taxon>
        <taxon>Alteriqipengyuania</taxon>
    </lineage>
</organism>
<dbReference type="EMBL" id="JAHWXP010000001">
    <property type="protein sequence ID" value="MBY8335965.1"/>
    <property type="molecule type" value="Genomic_DNA"/>
</dbReference>
<keyword evidence="1" id="KW-0732">Signal</keyword>
<name>A0ABS7PCK6_9SPHN</name>
<proteinExistence type="predicted"/>
<comment type="caution">
    <text evidence="2">The sequence shown here is derived from an EMBL/GenBank/DDBJ whole genome shotgun (WGS) entry which is preliminary data.</text>
</comment>
<sequence>MKKLLLGMLILASIGLSSPAASQASLPMEAANGTEIRFTPDFSDGNHEFVAPEIKVKMVTHKVTGRLTVRRYAEEPTAYFLVVEATYRASSWADFNEMDYGYIPRQRLTTLDRSSTNCSGAMCDRNELVGVKLTRDQVYGGARDKKWFSFYSRDGRQIVIEIPLAHLIALDEIAQEIEKR</sequence>
<dbReference type="Proteomes" id="UP000759298">
    <property type="component" value="Unassembled WGS sequence"/>
</dbReference>
<keyword evidence="3" id="KW-1185">Reference proteome</keyword>
<feature type="signal peptide" evidence="1">
    <location>
        <begin position="1"/>
        <end position="24"/>
    </location>
</feature>
<reference evidence="2 3" key="1">
    <citation type="submission" date="2021-07" db="EMBL/GenBank/DDBJ databases">
        <title>Alteriqipengyuania abyssalis NZ-12B nov, sp.nov isolated from deep sea sponge in pacific ocean.</title>
        <authorList>
            <person name="Tareen S."/>
            <person name="Wink J."/>
        </authorList>
    </citation>
    <scope>NUCLEOTIDE SEQUENCE [LARGE SCALE GENOMIC DNA]</scope>
    <source>
        <strain evidence="2 3">NZ-12B</strain>
    </source>
</reference>
<evidence type="ECO:0000313" key="3">
    <source>
        <dbReference type="Proteomes" id="UP000759298"/>
    </source>
</evidence>
<feature type="chain" id="PRO_5047409457" description="DUF4892 domain-containing protein" evidence="1">
    <location>
        <begin position="25"/>
        <end position="180"/>
    </location>
</feature>
<gene>
    <name evidence="2" type="ORF">KYN89_02795</name>
</gene>
<dbReference type="RefSeq" id="WP_222823699.1">
    <property type="nucleotide sequence ID" value="NZ_JAHWXP010000001.1"/>
</dbReference>
<evidence type="ECO:0008006" key="4">
    <source>
        <dbReference type="Google" id="ProtNLM"/>
    </source>
</evidence>